<keyword evidence="3" id="KW-1185">Reference proteome</keyword>
<keyword evidence="1" id="KW-1133">Transmembrane helix</keyword>
<dbReference type="eggNOG" id="ENOG5032TAD">
    <property type="taxonomic scope" value="Bacteria"/>
</dbReference>
<feature type="transmembrane region" description="Helical" evidence="1">
    <location>
        <begin position="184"/>
        <end position="205"/>
    </location>
</feature>
<evidence type="ECO:0000256" key="1">
    <source>
        <dbReference type="SAM" id="Phobius"/>
    </source>
</evidence>
<name>V4RJU6_9HYPH</name>
<accession>V4RJU6</accession>
<dbReference type="RefSeq" id="WP_023433706.1">
    <property type="nucleotide sequence ID" value="NZ_AWXZ01000039.1"/>
</dbReference>
<dbReference type="AlphaFoldDB" id="V4RJU6"/>
<keyword evidence="1" id="KW-0472">Membrane</keyword>
<evidence type="ECO:0000313" key="2">
    <source>
        <dbReference type="EMBL" id="ESR23520.1"/>
    </source>
</evidence>
<feature type="transmembrane region" description="Helical" evidence="1">
    <location>
        <begin position="25"/>
        <end position="43"/>
    </location>
</feature>
<dbReference type="Proteomes" id="UP000017819">
    <property type="component" value="Unassembled WGS sequence"/>
</dbReference>
<evidence type="ECO:0000313" key="3">
    <source>
        <dbReference type="Proteomes" id="UP000017819"/>
    </source>
</evidence>
<organism evidence="2 3">
    <name type="scientific">Lutibaculum baratangense AMV1</name>
    <dbReference type="NCBI Taxonomy" id="631454"/>
    <lineage>
        <taxon>Bacteria</taxon>
        <taxon>Pseudomonadati</taxon>
        <taxon>Pseudomonadota</taxon>
        <taxon>Alphaproteobacteria</taxon>
        <taxon>Hyphomicrobiales</taxon>
        <taxon>Tepidamorphaceae</taxon>
        <taxon>Lutibaculum</taxon>
    </lineage>
</organism>
<gene>
    <name evidence="2" type="ORF">N177_3588</name>
</gene>
<dbReference type="OrthoDB" id="277121at2"/>
<keyword evidence="1" id="KW-0812">Transmembrane</keyword>
<comment type="caution">
    <text evidence="2">The sequence shown here is derived from an EMBL/GenBank/DDBJ whole genome shotgun (WGS) entry which is preliminary data.</text>
</comment>
<feature type="transmembrane region" description="Helical" evidence="1">
    <location>
        <begin position="50"/>
        <end position="70"/>
    </location>
</feature>
<feature type="transmembrane region" description="Helical" evidence="1">
    <location>
        <begin position="76"/>
        <end position="95"/>
    </location>
</feature>
<reference evidence="2 3" key="1">
    <citation type="journal article" date="2014" name="Genome Announc.">
        <title>Draft Genome Sequence of Lutibaculum baratangense Strain AMV1T, Isolated from a Mud Volcano in Andamans, India.</title>
        <authorList>
            <person name="Singh A."/>
            <person name="Sreenivas A."/>
            <person name="Sathyanarayana Reddy G."/>
            <person name="Pinnaka A.K."/>
            <person name="Shivaji S."/>
        </authorList>
    </citation>
    <scope>NUCLEOTIDE SEQUENCE [LARGE SCALE GENOMIC DNA]</scope>
    <source>
        <strain evidence="2 3">AMV1</strain>
    </source>
</reference>
<dbReference type="EMBL" id="AWXZ01000039">
    <property type="protein sequence ID" value="ESR23520.1"/>
    <property type="molecule type" value="Genomic_DNA"/>
</dbReference>
<dbReference type="PATRIC" id="fig|631454.5.peg.3549"/>
<sequence length="217" mass="23247">MDWSASIDAYCERTSEAFWAEPLNAVSNVAFLVAAVAAARLVSRRAPGDGAGWFLSVLIGGIGIGSFLFHTYATRWAALADVLPIAVFIHGYLYFAMRRFLWLPVWASVAVVVAFFAGSTGVERLVPDGALNGSFGYMPALLAMLVVGLLLLGLGRPGGTALLQAAAVFLVSLTARTFDEAVCGLVPIGIHYVWHMLNAVVLYLLTRALIVHGRRHA</sequence>
<feature type="transmembrane region" description="Helical" evidence="1">
    <location>
        <begin position="161"/>
        <end position="178"/>
    </location>
</feature>
<feature type="transmembrane region" description="Helical" evidence="1">
    <location>
        <begin position="134"/>
        <end position="154"/>
    </location>
</feature>
<feature type="transmembrane region" description="Helical" evidence="1">
    <location>
        <begin position="102"/>
        <end position="122"/>
    </location>
</feature>
<protein>
    <submittedName>
        <fullName evidence="2">Membrane protein</fullName>
    </submittedName>
</protein>
<dbReference type="STRING" id="631454.N177_3588"/>
<proteinExistence type="predicted"/>